<name>A0A383S5A7_9ACTN</name>
<organism evidence="1 2">
    <name type="scientific">Propionibacterium australiense</name>
    <dbReference type="NCBI Taxonomy" id="119981"/>
    <lineage>
        <taxon>Bacteria</taxon>
        <taxon>Bacillati</taxon>
        <taxon>Actinomycetota</taxon>
        <taxon>Actinomycetes</taxon>
        <taxon>Propionibacteriales</taxon>
        <taxon>Propionibacteriaceae</taxon>
        <taxon>Propionibacterium</taxon>
    </lineage>
</organism>
<proteinExistence type="predicted"/>
<reference evidence="2" key="1">
    <citation type="submission" date="2018-08" db="EMBL/GenBank/DDBJ databases">
        <authorList>
            <person name="Hornung B."/>
        </authorList>
    </citation>
    <scope>NUCLEOTIDE SEQUENCE [LARGE SCALE GENOMIC DNA]</scope>
</reference>
<dbReference type="AlphaFoldDB" id="A0A383S5A7"/>
<evidence type="ECO:0000313" key="2">
    <source>
        <dbReference type="Proteomes" id="UP000263928"/>
    </source>
</evidence>
<dbReference type="RefSeq" id="WP_170175685.1">
    <property type="nucleotide sequence ID" value="NZ_LR134442.1"/>
</dbReference>
<dbReference type="EMBL" id="UNQJ01000001">
    <property type="protein sequence ID" value="SYZ32456.1"/>
    <property type="molecule type" value="Genomic_DNA"/>
</dbReference>
<dbReference type="Proteomes" id="UP000263928">
    <property type="component" value="Unassembled WGS sequence"/>
</dbReference>
<protein>
    <submittedName>
        <fullName evidence="1">Uncharacterized protein</fullName>
    </submittedName>
</protein>
<evidence type="ECO:0000313" key="1">
    <source>
        <dbReference type="EMBL" id="SYZ32456.1"/>
    </source>
</evidence>
<accession>A0A383S5A7</accession>
<gene>
    <name evidence="1" type="ORF">PROPAUS_0335</name>
</gene>
<keyword evidence="2" id="KW-1185">Reference proteome</keyword>
<sequence>MLDIPAPTMRALVGVLDVLTVSSREALLIADAELSGADLHRAVRRRLRFRDTTMPVGPGR</sequence>